<evidence type="ECO:0000313" key="4">
    <source>
        <dbReference type="EMBL" id="KAF5457621.1"/>
    </source>
</evidence>
<feature type="compositionally biased region" description="Polar residues" evidence="1">
    <location>
        <begin position="76"/>
        <end position="86"/>
    </location>
</feature>
<gene>
    <name evidence="3" type="ORF">F2P56_021709</name>
    <name evidence="4" type="ORF">F2P56_021710</name>
</gene>
<feature type="region of interest" description="Disordered" evidence="1">
    <location>
        <begin position="101"/>
        <end position="123"/>
    </location>
</feature>
<keyword evidence="2" id="KW-0472">Membrane</keyword>
<evidence type="ECO:0000313" key="3">
    <source>
        <dbReference type="EMBL" id="KAF5457620.1"/>
    </source>
</evidence>
<keyword evidence="2" id="KW-0812">Transmembrane</keyword>
<reference evidence="3" key="1">
    <citation type="submission" date="2015-10" db="EMBL/GenBank/DDBJ databases">
        <authorList>
            <person name="Martinez-Garcia P.J."/>
            <person name="Crepeau M.W."/>
            <person name="Puiu D."/>
            <person name="Gonzalez-Ibeas D."/>
            <person name="Whalen J."/>
            <person name="Stevens K."/>
            <person name="Paul R."/>
            <person name="Butterfield T."/>
            <person name="Britton M."/>
            <person name="Reagan R."/>
            <person name="Chakraborty S."/>
            <person name="Walawage S.L."/>
            <person name="Vasquez-Gross H.A."/>
            <person name="Cardeno C."/>
            <person name="Famula R."/>
            <person name="Pratt K."/>
            <person name="Kuruganti S."/>
            <person name="Aradhya M.K."/>
            <person name="Leslie C.A."/>
            <person name="Dandekar A.M."/>
            <person name="Salzberg S.L."/>
            <person name="Wegrzyn J.L."/>
            <person name="Langley C.H."/>
            <person name="Neale D.B."/>
        </authorList>
    </citation>
    <scope>NUCLEOTIDE SEQUENCE</scope>
    <source>
        <tissue evidence="3">Leaves</tissue>
    </source>
</reference>
<evidence type="ECO:0008006" key="6">
    <source>
        <dbReference type="Google" id="ProtNLM"/>
    </source>
</evidence>
<dbReference type="EMBL" id="LIHL02000010">
    <property type="protein sequence ID" value="KAF5457620.1"/>
    <property type="molecule type" value="Genomic_DNA"/>
</dbReference>
<organism evidence="3 5">
    <name type="scientific">Juglans regia</name>
    <name type="common">English walnut</name>
    <dbReference type="NCBI Taxonomy" id="51240"/>
    <lineage>
        <taxon>Eukaryota</taxon>
        <taxon>Viridiplantae</taxon>
        <taxon>Streptophyta</taxon>
        <taxon>Embryophyta</taxon>
        <taxon>Tracheophyta</taxon>
        <taxon>Spermatophyta</taxon>
        <taxon>Magnoliopsida</taxon>
        <taxon>eudicotyledons</taxon>
        <taxon>Gunneridae</taxon>
        <taxon>Pentapetalae</taxon>
        <taxon>rosids</taxon>
        <taxon>fabids</taxon>
        <taxon>Fagales</taxon>
        <taxon>Juglandaceae</taxon>
        <taxon>Juglans</taxon>
    </lineage>
</organism>
<protein>
    <recommendedName>
        <fullName evidence="6">Rapid ALkalinization Factor</fullName>
    </recommendedName>
</protein>
<sequence>MAEMVGETAKKLGHFLLVTVLMMMMIFSSHTTHWGATASSIQLKNDTRTALDYRGSMEEPELLFDSEISRMLADYQSATSGTNNPNKPAVSDCGRPPKYASCLPGETGSKPQQKCETYTRGCK</sequence>
<evidence type="ECO:0000256" key="2">
    <source>
        <dbReference type="SAM" id="Phobius"/>
    </source>
</evidence>
<comment type="caution">
    <text evidence="3">The sequence shown here is derived from an EMBL/GenBank/DDBJ whole genome shotgun (WGS) entry which is preliminary data.</text>
</comment>
<evidence type="ECO:0000313" key="5">
    <source>
        <dbReference type="Proteomes" id="UP000619265"/>
    </source>
</evidence>
<dbReference type="Gramene" id="Jr10_06860_p1">
    <property type="protein sequence ID" value="cds.Jr10_06860_p1"/>
    <property type="gene ID" value="Jr10_06860"/>
</dbReference>
<reference evidence="3" key="2">
    <citation type="submission" date="2020-03" db="EMBL/GenBank/DDBJ databases">
        <title>Walnut 2.0.</title>
        <authorList>
            <person name="Marrano A."/>
            <person name="Britton M."/>
            <person name="Zimin A.V."/>
            <person name="Zaini P.A."/>
            <person name="Workman R."/>
            <person name="Puiu D."/>
            <person name="Bianco L."/>
            <person name="Allen B.J."/>
            <person name="Troggio M."/>
            <person name="Leslie C.A."/>
            <person name="Timp W."/>
            <person name="Dendekar A."/>
            <person name="Salzberg S.L."/>
            <person name="Neale D.B."/>
        </authorList>
    </citation>
    <scope>NUCLEOTIDE SEQUENCE</scope>
    <source>
        <tissue evidence="3">Leaves</tissue>
    </source>
</reference>
<evidence type="ECO:0000256" key="1">
    <source>
        <dbReference type="SAM" id="MobiDB-lite"/>
    </source>
</evidence>
<feature type="transmembrane region" description="Helical" evidence="2">
    <location>
        <begin position="12"/>
        <end position="30"/>
    </location>
</feature>
<dbReference type="Gramene" id="Jr10_06870_p1">
    <property type="protein sequence ID" value="cds.Jr10_06870_p1"/>
    <property type="gene ID" value="Jr10_06870"/>
</dbReference>
<name>A0A833URT9_JUGRE</name>
<dbReference type="EMBL" id="LIHL02000010">
    <property type="protein sequence ID" value="KAF5457621.1"/>
    <property type="molecule type" value="Genomic_DNA"/>
</dbReference>
<dbReference type="AlphaFoldDB" id="A0A833URT9"/>
<dbReference type="Proteomes" id="UP000619265">
    <property type="component" value="Unassembled WGS sequence"/>
</dbReference>
<proteinExistence type="predicted"/>
<keyword evidence="2" id="KW-1133">Transmembrane helix</keyword>
<feature type="region of interest" description="Disordered" evidence="1">
    <location>
        <begin position="76"/>
        <end position="95"/>
    </location>
</feature>
<accession>A0A833URT9</accession>